<dbReference type="InterPro" id="IPR017451">
    <property type="entry name" value="F-box-assoc_interact_dom"/>
</dbReference>
<dbReference type="Pfam" id="PF07734">
    <property type="entry name" value="FBA_1"/>
    <property type="match status" value="1"/>
</dbReference>
<evidence type="ECO:0000259" key="1">
    <source>
        <dbReference type="PROSITE" id="PS50181"/>
    </source>
</evidence>
<reference evidence="2 3" key="1">
    <citation type="submission" date="2024-04" db="EMBL/GenBank/DDBJ databases">
        <title>The reference genome of an endangered Asteraceae, Deinandra increscens subsp. villosa, native to the Central Coast of California.</title>
        <authorList>
            <person name="Guilliams M."/>
            <person name="Hasenstab-Lehman K."/>
            <person name="Meyer R."/>
            <person name="Mcevoy S."/>
        </authorList>
    </citation>
    <scope>NUCLEOTIDE SEQUENCE [LARGE SCALE GENOMIC DNA]</scope>
    <source>
        <tissue evidence="2">Leaf</tissue>
    </source>
</reference>
<sequence length="406" mass="46108">MSDTPIPPDVLAHILSRLPVPSLLRLRSVSKPFRALIDSDYLIKLHLHHSLQSNSNTHLIFGGDRSLSYLSLDPPSAAAAAAAAVTPTHNPLYFAIFEPVILGSSNGILCLCTTEPDNEIVFWNPLVRKFKKTKLPPAKCIQGSGRGICIKGFGYDHLHDDHKVVRLVQYCNLFKDPLHSKLEVFSLRSERWKEIGDFPYHLCKRRYLNVYANGALHWLVSKEPDLRTNFMIAAFDLATEELRFVPRPDFADFADRNNNLQASQVNMGVLGGCLCMVCNYPKTNVDIWVMKSYGVKDSWSRLISTSDGKIVRELDFLRPIVYSKSGREVLLEKNFERFYWYDLGNKTSKRFKVVGMPRFFVSEVFTGSLAQVNIGSGSRNVTKKEQNEKDSRKKDDFLSKGFRLVL</sequence>
<organism evidence="2 3">
    <name type="scientific">Deinandra increscens subsp. villosa</name>
    <dbReference type="NCBI Taxonomy" id="3103831"/>
    <lineage>
        <taxon>Eukaryota</taxon>
        <taxon>Viridiplantae</taxon>
        <taxon>Streptophyta</taxon>
        <taxon>Embryophyta</taxon>
        <taxon>Tracheophyta</taxon>
        <taxon>Spermatophyta</taxon>
        <taxon>Magnoliopsida</taxon>
        <taxon>eudicotyledons</taxon>
        <taxon>Gunneridae</taxon>
        <taxon>Pentapetalae</taxon>
        <taxon>asterids</taxon>
        <taxon>campanulids</taxon>
        <taxon>Asterales</taxon>
        <taxon>Asteraceae</taxon>
        <taxon>Asteroideae</taxon>
        <taxon>Heliantheae alliance</taxon>
        <taxon>Madieae</taxon>
        <taxon>Madiinae</taxon>
        <taxon>Deinandra</taxon>
    </lineage>
</organism>
<dbReference type="Pfam" id="PF00646">
    <property type="entry name" value="F-box"/>
    <property type="match status" value="1"/>
</dbReference>
<dbReference type="EMBL" id="JBCNJP010000011">
    <property type="protein sequence ID" value="KAK9070944.1"/>
    <property type="molecule type" value="Genomic_DNA"/>
</dbReference>
<dbReference type="InterPro" id="IPR006527">
    <property type="entry name" value="F-box-assoc_dom_typ1"/>
</dbReference>
<dbReference type="PROSITE" id="PS50181">
    <property type="entry name" value="FBOX"/>
    <property type="match status" value="1"/>
</dbReference>
<dbReference type="PANTHER" id="PTHR31672">
    <property type="entry name" value="BNACNNG10540D PROTEIN"/>
    <property type="match status" value="1"/>
</dbReference>
<name>A0AAP0DH22_9ASTR</name>
<dbReference type="Proteomes" id="UP001408789">
    <property type="component" value="Unassembled WGS sequence"/>
</dbReference>
<evidence type="ECO:0000313" key="3">
    <source>
        <dbReference type="Proteomes" id="UP001408789"/>
    </source>
</evidence>
<dbReference type="InterPro" id="IPR036047">
    <property type="entry name" value="F-box-like_dom_sf"/>
</dbReference>
<dbReference type="InterPro" id="IPR001810">
    <property type="entry name" value="F-box_dom"/>
</dbReference>
<dbReference type="AlphaFoldDB" id="A0AAP0DH22"/>
<protein>
    <recommendedName>
        <fullName evidence="1">F-box domain-containing protein</fullName>
    </recommendedName>
</protein>
<dbReference type="SMART" id="SM00256">
    <property type="entry name" value="FBOX"/>
    <property type="match status" value="1"/>
</dbReference>
<dbReference type="Gene3D" id="1.20.1280.50">
    <property type="match status" value="1"/>
</dbReference>
<comment type="caution">
    <text evidence="2">The sequence shown here is derived from an EMBL/GenBank/DDBJ whole genome shotgun (WGS) entry which is preliminary data.</text>
</comment>
<dbReference type="InterPro" id="IPR050796">
    <property type="entry name" value="SCF_F-box_component"/>
</dbReference>
<feature type="domain" description="F-box" evidence="1">
    <location>
        <begin position="1"/>
        <end position="46"/>
    </location>
</feature>
<accession>A0AAP0DH22</accession>
<evidence type="ECO:0000313" key="2">
    <source>
        <dbReference type="EMBL" id="KAK9070944.1"/>
    </source>
</evidence>
<gene>
    <name evidence="2" type="ORF">SSX86_009512</name>
</gene>
<proteinExistence type="predicted"/>
<dbReference type="SUPFAM" id="SSF81383">
    <property type="entry name" value="F-box domain"/>
    <property type="match status" value="1"/>
</dbReference>
<keyword evidence="3" id="KW-1185">Reference proteome</keyword>
<dbReference type="PANTHER" id="PTHR31672:SF13">
    <property type="entry name" value="F-BOX PROTEIN CPR30-LIKE"/>
    <property type="match status" value="1"/>
</dbReference>
<dbReference type="NCBIfam" id="TIGR01640">
    <property type="entry name" value="F_box_assoc_1"/>
    <property type="match status" value="1"/>
</dbReference>